<sequence>MSTQTAFRAALLAPDLPAPPGLGDGRGGPVGRRFDVYRNNVATSLIDALEVGFPAVRKLIGPRNFRAVMGVFLRSHPPEKPMIAVYGAALPGFLADFAPLHHLPYLSDVARLEQALRESYHAADAAPLDPSILQELPPERLPAARLTIAPALRIVRSRWPVHAIWAYNMQEGAPQPPGMPQDVIITRPGFDPQMAVAGPGAADFIAALAEGETIGAAHDRAITTAPDFDLPAALGILIGGGALARLIPGETS</sequence>
<evidence type="ECO:0000313" key="3">
    <source>
        <dbReference type="Proteomes" id="UP001607157"/>
    </source>
</evidence>
<dbReference type="RefSeq" id="WP_377169882.1">
    <property type="nucleotide sequence ID" value="NZ_JBHTJC010000001.1"/>
</dbReference>
<name>A0ABW7I2C1_9RHOB</name>
<dbReference type="InterPro" id="IPR044922">
    <property type="entry name" value="DUF2063_N_sf"/>
</dbReference>
<evidence type="ECO:0000313" key="2">
    <source>
        <dbReference type="EMBL" id="MFH0252307.1"/>
    </source>
</evidence>
<gene>
    <name evidence="2" type="ORF">ACGRVM_00250</name>
</gene>
<dbReference type="Proteomes" id="UP001607157">
    <property type="component" value="Unassembled WGS sequence"/>
</dbReference>
<accession>A0ABW7I2C1</accession>
<feature type="domain" description="Putative DNA-binding" evidence="1">
    <location>
        <begin position="3"/>
        <end position="94"/>
    </location>
</feature>
<protein>
    <submittedName>
        <fullName evidence="2">DUF2063 domain-containing protein</fullName>
    </submittedName>
</protein>
<proteinExistence type="predicted"/>
<dbReference type="Gene3D" id="1.10.150.690">
    <property type="entry name" value="DUF2063"/>
    <property type="match status" value="1"/>
</dbReference>
<dbReference type="Pfam" id="PF09836">
    <property type="entry name" value="DUF2063"/>
    <property type="match status" value="1"/>
</dbReference>
<reference evidence="2 3" key="1">
    <citation type="submission" date="2024-10" db="EMBL/GenBank/DDBJ databases">
        <authorList>
            <person name="Yang X.-N."/>
        </authorList>
    </citation>
    <scope>NUCLEOTIDE SEQUENCE [LARGE SCALE GENOMIC DNA]</scope>
    <source>
        <strain evidence="2 3">CAU 1059</strain>
    </source>
</reference>
<comment type="caution">
    <text evidence="2">The sequence shown here is derived from an EMBL/GenBank/DDBJ whole genome shotgun (WGS) entry which is preliminary data.</text>
</comment>
<organism evidence="2 3">
    <name type="scientific">Roseovarius aquimarinus</name>
    <dbReference type="NCBI Taxonomy" id="1229156"/>
    <lineage>
        <taxon>Bacteria</taxon>
        <taxon>Pseudomonadati</taxon>
        <taxon>Pseudomonadota</taxon>
        <taxon>Alphaproteobacteria</taxon>
        <taxon>Rhodobacterales</taxon>
        <taxon>Roseobacteraceae</taxon>
        <taxon>Roseovarius</taxon>
    </lineage>
</organism>
<dbReference type="InterPro" id="IPR018640">
    <property type="entry name" value="DUF2063"/>
</dbReference>
<dbReference type="EMBL" id="JBIHMM010000001">
    <property type="protein sequence ID" value="MFH0252307.1"/>
    <property type="molecule type" value="Genomic_DNA"/>
</dbReference>
<evidence type="ECO:0000259" key="1">
    <source>
        <dbReference type="Pfam" id="PF09836"/>
    </source>
</evidence>
<keyword evidence="3" id="KW-1185">Reference proteome</keyword>